<dbReference type="GO" id="GO:0008854">
    <property type="term" value="F:exodeoxyribonuclease V activity"/>
    <property type="evidence" value="ECO:0007669"/>
    <property type="project" value="UniProtKB-EC"/>
</dbReference>
<evidence type="ECO:0000256" key="9">
    <source>
        <dbReference type="ARBA" id="ARBA00023204"/>
    </source>
</evidence>
<accession>A0A934RSW9</accession>
<dbReference type="Pfam" id="PF04257">
    <property type="entry name" value="Exonuc_V_gamma"/>
    <property type="match status" value="1"/>
</dbReference>
<evidence type="ECO:0000313" key="12">
    <source>
        <dbReference type="Proteomes" id="UP000617628"/>
    </source>
</evidence>
<dbReference type="GO" id="GO:0004386">
    <property type="term" value="F:helicase activity"/>
    <property type="evidence" value="ECO:0007669"/>
    <property type="project" value="UniProtKB-KW"/>
</dbReference>
<keyword evidence="6" id="KW-0269">Exonuclease</keyword>
<dbReference type="Proteomes" id="UP000617628">
    <property type="component" value="Unassembled WGS sequence"/>
</dbReference>
<keyword evidence="1" id="KW-0540">Nuclease</keyword>
<dbReference type="GO" id="GO:0006310">
    <property type="term" value="P:DNA recombination"/>
    <property type="evidence" value="ECO:0007669"/>
    <property type="project" value="TreeGrafter"/>
</dbReference>
<keyword evidence="2" id="KW-0547">Nucleotide-binding</keyword>
<keyword evidence="8" id="KW-0238">DNA-binding</keyword>
<evidence type="ECO:0000259" key="10">
    <source>
        <dbReference type="Pfam" id="PF17946"/>
    </source>
</evidence>
<dbReference type="InterPro" id="IPR006697">
    <property type="entry name" value="RecC"/>
</dbReference>
<keyword evidence="9" id="KW-0234">DNA repair</keyword>
<evidence type="ECO:0000256" key="2">
    <source>
        <dbReference type="ARBA" id="ARBA00022741"/>
    </source>
</evidence>
<name>A0A934RSW9_9BACT</name>
<sequence length="1109" mass="126891">MKRSRQKQLYLHTSNRVENLARRLVQVSQASPLRNTLSQETVMTLNPGIARWLQFEVAKLTGVSFGWDYPLPGKLFSRVLRGFEPSFDASGAFPEDLARWHLLELLGKLEEQDRFAQVRKYCQSGDGRRRLSFANRLTKLYDEYLVYRPDLVNAWEDDPSSSYFEWQAELWRRLSRKLYPRTRQPRHIARLWQDLKNGQILELGMQPPIWPERLYVFGVSSLAPLYLDLLDHLACYKPVHIFLLQPSDMYWADLKTTKQIQKIAKKQSSQSGLSAPPPEDWLYETGNPLLPAFGKQSQMFLDLLIDKDPQQDDLSFEQPVESVSQLSCLQSDLFTIEDRDCELGSEPFPAFDGTIQVHSCSNRRREVETIWDLIVGRLEADPSLEANDILVMAPDIQKYRSHIESVFKSKRGTELEIPYSIADRSTGNRPGVFSGLYAILKSVSGRATSSEIMEILETSLVRESFSFTDRELECIEFWIRELGITWGWEAKHREQDSSFATDHNTWKELRIRLLSGGLFSENAATPSGFLSYSEIEGDLSDLAGRLLECLELLRALRRAYKQEQPLDHWQAQIITVLDKLKTNREDWQRDYSRASELIRECLPESSEVLATGIEVYAALADKFESTEAGGGYLSGGVTFCSLKPMRAIPANTVCLMGMNRVDFPRRNSRLNFDLMAVESRIGDRNTRDEDRQFFLETLLSVRSHLYISYEGVSPSSDSESEPSAVVEELLRYLQTSMNPEDYEKILAKQKRQSFDPAYFVPGNTQTWDPDRALLRNQFSGAITEQRTLQKTDDPSPNTSEIEEVDLEDLIRFYKDPSKHFATQVAKLSIDRTEEPLSESDELFPSALDRYKLRDRFAQLISLGEPPSSVTQTQAAQEKLLPLGKLQGPSFDEELESAQLIADAVGNFEYEIRYLETEVEGIRLFGDSRVRKEDGRQVIVQSGELKPKNVIECWIRHLFALTLNPDFKGQTFVASLNSKSKPFSLGSVEAPKDVLQKLIANYVSSLCSPLPFFPKLSEAAAKDWADNLSEENEEPMREVIEKSLWNFRSGQSSANQDWKGQFEWTDYDRLCFGDAYEPDERFVRLAVAFWQPYHAAKASIDLLDLKGGAE</sequence>
<gene>
    <name evidence="11" type="primary">recC</name>
    <name evidence="11" type="ORF">JIN87_03075</name>
</gene>
<comment type="caution">
    <text evidence="11">The sequence shown here is derived from an EMBL/GenBank/DDBJ whole genome shotgun (WGS) entry which is preliminary data.</text>
</comment>
<dbReference type="InterPro" id="IPR041500">
    <property type="entry name" value="RecC_C"/>
</dbReference>
<dbReference type="EC" id="3.1.11.5" evidence="11"/>
<dbReference type="NCBIfam" id="TIGR01450">
    <property type="entry name" value="recC"/>
    <property type="match status" value="1"/>
</dbReference>
<keyword evidence="7" id="KW-0067">ATP-binding</keyword>
<dbReference type="GO" id="GO:0005524">
    <property type="term" value="F:ATP binding"/>
    <property type="evidence" value="ECO:0007669"/>
    <property type="project" value="UniProtKB-KW"/>
</dbReference>
<keyword evidence="5" id="KW-0347">Helicase</keyword>
<reference evidence="11" key="1">
    <citation type="submission" date="2021-01" db="EMBL/GenBank/DDBJ databases">
        <title>Modified the classification status of verrucomicrobia.</title>
        <authorList>
            <person name="Feng X."/>
        </authorList>
    </citation>
    <scope>NUCLEOTIDE SEQUENCE</scope>
    <source>
        <strain evidence="11">KCTC 13126</strain>
    </source>
</reference>
<dbReference type="EMBL" id="JAENIL010000004">
    <property type="protein sequence ID" value="MBK1875833.1"/>
    <property type="molecule type" value="Genomic_DNA"/>
</dbReference>
<dbReference type="InterPro" id="IPR027417">
    <property type="entry name" value="P-loop_NTPase"/>
</dbReference>
<dbReference type="SUPFAM" id="SSF52540">
    <property type="entry name" value="P-loop containing nucleoside triphosphate hydrolases"/>
    <property type="match status" value="2"/>
</dbReference>
<dbReference type="SUPFAM" id="SSF52980">
    <property type="entry name" value="Restriction endonuclease-like"/>
    <property type="match status" value="1"/>
</dbReference>
<dbReference type="Gene3D" id="3.40.50.10930">
    <property type="match status" value="1"/>
</dbReference>
<evidence type="ECO:0000313" key="11">
    <source>
        <dbReference type="EMBL" id="MBK1875833.1"/>
    </source>
</evidence>
<proteinExistence type="inferred from homology"/>
<dbReference type="HAMAP" id="MF_01486">
    <property type="entry name" value="RecC"/>
    <property type="match status" value="1"/>
</dbReference>
<evidence type="ECO:0000256" key="6">
    <source>
        <dbReference type="ARBA" id="ARBA00022839"/>
    </source>
</evidence>
<dbReference type="Pfam" id="PF17946">
    <property type="entry name" value="RecC_C"/>
    <property type="match status" value="1"/>
</dbReference>
<dbReference type="PIRSF" id="PIRSF000980">
    <property type="entry name" value="RecC"/>
    <property type="match status" value="1"/>
</dbReference>
<dbReference type="PANTHER" id="PTHR30591">
    <property type="entry name" value="RECBCD ENZYME SUBUNIT RECC"/>
    <property type="match status" value="1"/>
</dbReference>
<evidence type="ECO:0000256" key="5">
    <source>
        <dbReference type="ARBA" id="ARBA00022806"/>
    </source>
</evidence>
<dbReference type="Gene3D" id="1.10.10.160">
    <property type="match status" value="1"/>
</dbReference>
<keyword evidence="4 11" id="KW-0378">Hydrolase</keyword>
<evidence type="ECO:0000256" key="4">
    <source>
        <dbReference type="ARBA" id="ARBA00022801"/>
    </source>
</evidence>
<dbReference type="PANTHER" id="PTHR30591:SF1">
    <property type="entry name" value="RECBCD ENZYME SUBUNIT RECC"/>
    <property type="match status" value="1"/>
</dbReference>
<keyword evidence="12" id="KW-1185">Reference proteome</keyword>
<evidence type="ECO:0000256" key="8">
    <source>
        <dbReference type="ARBA" id="ARBA00023125"/>
    </source>
</evidence>
<dbReference type="AlphaFoldDB" id="A0A934RSW9"/>
<evidence type="ECO:0000256" key="3">
    <source>
        <dbReference type="ARBA" id="ARBA00022763"/>
    </source>
</evidence>
<feature type="domain" description="RecC C-terminal" evidence="10">
    <location>
        <begin position="802"/>
        <end position="1021"/>
    </location>
</feature>
<dbReference type="RefSeq" id="WP_200354048.1">
    <property type="nucleotide sequence ID" value="NZ_JAENIL010000004.1"/>
</dbReference>
<organism evidence="11 12">
    <name type="scientific">Pelagicoccus mobilis</name>
    <dbReference type="NCBI Taxonomy" id="415221"/>
    <lineage>
        <taxon>Bacteria</taxon>
        <taxon>Pseudomonadati</taxon>
        <taxon>Verrucomicrobiota</taxon>
        <taxon>Opitutia</taxon>
        <taxon>Puniceicoccales</taxon>
        <taxon>Pelagicoccaceae</taxon>
        <taxon>Pelagicoccus</taxon>
    </lineage>
</organism>
<dbReference type="GO" id="GO:0006281">
    <property type="term" value="P:DNA repair"/>
    <property type="evidence" value="ECO:0007669"/>
    <property type="project" value="UniProtKB-KW"/>
</dbReference>
<dbReference type="GO" id="GO:0003677">
    <property type="term" value="F:DNA binding"/>
    <property type="evidence" value="ECO:0007669"/>
    <property type="project" value="UniProtKB-KW"/>
</dbReference>
<dbReference type="Gene3D" id="3.40.50.300">
    <property type="entry name" value="P-loop containing nucleotide triphosphate hydrolases"/>
    <property type="match status" value="2"/>
</dbReference>
<dbReference type="InterPro" id="IPR013986">
    <property type="entry name" value="DExx_box_DNA_helicase_dom_sf"/>
</dbReference>
<evidence type="ECO:0000256" key="7">
    <source>
        <dbReference type="ARBA" id="ARBA00022840"/>
    </source>
</evidence>
<dbReference type="GO" id="GO:0009338">
    <property type="term" value="C:exodeoxyribonuclease V complex"/>
    <property type="evidence" value="ECO:0007669"/>
    <property type="project" value="InterPro"/>
</dbReference>
<protein>
    <submittedName>
        <fullName evidence="11">Exodeoxyribonuclease V subunit gamma</fullName>
        <ecNumber evidence="11">3.1.11.5</ecNumber>
    </submittedName>
</protein>
<evidence type="ECO:0000256" key="1">
    <source>
        <dbReference type="ARBA" id="ARBA00022722"/>
    </source>
</evidence>
<dbReference type="InterPro" id="IPR011335">
    <property type="entry name" value="Restrct_endonuc-II-like"/>
</dbReference>
<keyword evidence="3" id="KW-0227">DNA damage</keyword>